<keyword evidence="3" id="KW-0378">Hydrolase</keyword>
<dbReference type="GO" id="GO:0016787">
    <property type="term" value="F:hydrolase activity"/>
    <property type="evidence" value="ECO:0007669"/>
    <property type="project" value="UniProtKB-KW"/>
</dbReference>
<name>A0ABY7KBG0_9ACTN</name>
<feature type="domain" description="Thioesterase" evidence="2">
    <location>
        <begin position="21"/>
        <end position="240"/>
    </location>
</feature>
<dbReference type="InterPro" id="IPR029058">
    <property type="entry name" value="AB_hydrolase_fold"/>
</dbReference>
<dbReference type="PANTHER" id="PTHR11487:SF0">
    <property type="entry name" value="S-ACYL FATTY ACID SYNTHASE THIOESTERASE, MEDIUM CHAIN"/>
    <property type="match status" value="1"/>
</dbReference>
<keyword evidence="4" id="KW-1185">Reference proteome</keyword>
<dbReference type="Gene3D" id="3.40.50.1820">
    <property type="entry name" value="alpha/beta hydrolase"/>
    <property type="match status" value="1"/>
</dbReference>
<protein>
    <submittedName>
        <fullName evidence="3">Alpha/beta fold hydrolase</fullName>
    </submittedName>
</protein>
<dbReference type="InterPro" id="IPR012223">
    <property type="entry name" value="TEII"/>
</dbReference>
<evidence type="ECO:0000259" key="2">
    <source>
        <dbReference type="Pfam" id="PF00975"/>
    </source>
</evidence>
<accession>A0ABY7KBG0</accession>
<evidence type="ECO:0000256" key="1">
    <source>
        <dbReference type="ARBA" id="ARBA00007169"/>
    </source>
</evidence>
<dbReference type="PANTHER" id="PTHR11487">
    <property type="entry name" value="THIOESTERASE"/>
    <property type="match status" value="1"/>
</dbReference>
<dbReference type="InterPro" id="IPR001031">
    <property type="entry name" value="Thioesterase"/>
</dbReference>
<gene>
    <name evidence="3" type="ORF">STRCI_003041</name>
</gene>
<comment type="similarity">
    <text evidence="1">Belongs to the thioesterase family.</text>
</comment>
<dbReference type="RefSeq" id="WP_269659479.1">
    <property type="nucleotide sequence ID" value="NZ_CP114413.1"/>
</dbReference>
<dbReference type="Pfam" id="PF00975">
    <property type="entry name" value="Thioesterase"/>
    <property type="match status" value="1"/>
</dbReference>
<dbReference type="EMBL" id="CP114413">
    <property type="protein sequence ID" value="WAZ21841.1"/>
    <property type="molecule type" value="Genomic_DNA"/>
</dbReference>
<sequence>MTEGPWIRDLCPPPRQPVGRVVVFPHSGAGPSTLRPLARLFATRHEVLGLTLPGRETRFTEDPECAPPDVVAAVRRELGARAPLPTVFLGHSLGGSVALAVALAEPRLCAALVISAQLPGGSRAEHPGEWSDAELGRIVAEGGGTPDEVLADPQWREHVFRVLRADLSLGTRFAELCRDRVPEVPVTVLGGAADRLVPAARLDAWRTRVAPDARIEILPGGHFYLLDPENTDTVAGHVLAALDDARATAAS</sequence>
<dbReference type="Proteomes" id="UP001164439">
    <property type="component" value="Chromosome"/>
</dbReference>
<dbReference type="SUPFAM" id="SSF53474">
    <property type="entry name" value="alpha/beta-Hydrolases"/>
    <property type="match status" value="1"/>
</dbReference>
<evidence type="ECO:0000313" key="3">
    <source>
        <dbReference type="EMBL" id="WAZ21841.1"/>
    </source>
</evidence>
<reference evidence="3" key="1">
    <citation type="submission" date="2022-12" db="EMBL/GenBank/DDBJ databases">
        <authorList>
            <person name="Ruckert C."/>
            <person name="Busche T."/>
            <person name="Kalinowski J."/>
            <person name="Wittmann C."/>
        </authorList>
    </citation>
    <scope>NUCLEOTIDE SEQUENCE</scope>
    <source>
        <strain evidence="3">DSM 40467</strain>
    </source>
</reference>
<evidence type="ECO:0000313" key="4">
    <source>
        <dbReference type="Proteomes" id="UP001164439"/>
    </source>
</evidence>
<organism evidence="3 4">
    <name type="scientific">Streptomyces cinnabarinus</name>
    <dbReference type="NCBI Taxonomy" id="67287"/>
    <lineage>
        <taxon>Bacteria</taxon>
        <taxon>Bacillati</taxon>
        <taxon>Actinomycetota</taxon>
        <taxon>Actinomycetes</taxon>
        <taxon>Kitasatosporales</taxon>
        <taxon>Streptomycetaceae</taxon>
        <taxon>Streptomyces</taxon>
    </lineage>
</organism>
<proteinExistence type="inferred from homology"/>